<dbReference type="EMBL" id="LSRL02000109">
    <property type="protein sequence ID" value="TDG44302.1"/>
    <property type="molecule type" value="Genomic_DNA"/>
</dbReference>
<dbReference type="Proteomes" id="UP000295192">
    <property type="component" value="Unassembled WGS sequence"/>
</dbReference>
<dbReference type="OMA" id="MIKEGPI"/>
<organism evidence="1 2">
    <name type="scientific">Drosophila navojoa</name>
    <name type="common">Fruit fly</name>
    <dbReference type="NCBI Taxonomy" id="7232"/>
    <lineage>
        <taxon>Eukaryota</taxon>
        <taxon>Metazoa</taxon>
        <taxon>Ecdysozoa</taxon>
        <taxon>Arthropoda</taxon>
        <taxon>Hexapoda</taxon>
        <taxon>Insecta</taxon>
        <taxon>Pterygota</taxon>
        <taxon>Neoptera</taxon>
        <taxon>Endopterygota</taxon>
        <taxon>Diptera</taxon>
        <taxon>Brachycera</taxon>
        <taxon>Muscomorpha</taxon>
        <taxon>Ephydroidea</taxon>
        <taxon>Drosophilidae</taxon>
        <taxon>Drosophila</taxon>
    </lineage>
</organism>
<evidence type="ECO:0008006" key="3">
    <source>
        <dbReference type="Google" id="ProtNLM"/>
    </source>
</evidence>
<dbReference type="Pfam" id="PF07004">
    <property type="entry name" value="SHIPPO-rpt"/>
    <property type="match status" value="2"/>
</dbReference>
<reference evidence="1 2" key="1">
    <citation type="journal article" date="2019" name="J. Hered.">
        <title>An Improved Genome Assembly for Drosophila navojoa, the Basal Species in the mojavensis Cluster.</title>
        <authorList>
            <person name="Vanderlinde T."/>
            <person name="Dupim E.G."/>
            <person name="Nazario-Yepiz N.O."/>
            <person name="Carvalho A.B."/>
        </authorList>
    </citation>
    <scope>NUCLEOTIDE SEQUENCE [LARGE SCALE GENOMIC DNA]</scope>
    <source>
        <strain evidence="1">Navoj_Jal97</strain>
        <tissue evidence="1">Whole organism</tissue>
    </source>
</reference>
<sequence>MAGRMRPSLIPKLVLPGPGYYDGEYTVTKSKPPVYSMRGKFNVITDNNKPGPGAHCPEKVNLSHTPSYSFGIKHSPYLGRLKEREDDCDFGFSGIC</sequence>
<comment type="caution">
    <text evidence="1">The sequence shown here is derived from an EMBL/GenBank/DDBJ whole genome shotgun (WGS) entry which is preliminary data.</text>
</comment>
<keyword evidence="2" id="KW-1185">Reference proteome</keyword>
<proteinExistence type="predicted"/>
<dbReference type="OrthoDB" id="406368at2759"/>
<evidence type="ECO:0000313" key="2">
    <source>
        <dbReference type="Proteomes" id="UP000295192"/>
    </source>
</evidence>
<evidence type="ECO:0000313" key="1">
    <source>
        <dbReference type="EMBL" id="TDG44302.1"/>
    </source>
</evidence>
<gene>
    <name evidence="1" type="ORF">AWZ03_009275</name>
</gene>
<dbReference type="AlphaFoldDB" id="A0A484B7N6"/>
<name>A0A484B7N6_DRONA</name>
<dbReference type="InterPro" id="IPR010736">
    <property type="entry name" value="SHIPPO-rpt"/>
</dbReference>
<protein>
    <recommendedName>
        <fullName evidence="3">Outer dense fiber protein 3</fullName>
    </recommendedName>
</protein>
<accession>A0A484B7N6</accession>